<keyword evidence="14" id="KW-1185">Reference proteome</keyword>
<name>A0ABU5Q5J1_9BACT</name>
<keyword evidence="5" id="KW-0378">Hydrolase</keyword>
<keyword evidence="7 13" id="KW-0482">Metalloprotease</keyword>
<dbReference type="Pfam" id="PF05572">
    <property type="entry name" value="Peptidase_M43"/>
    <property type="match status" value="1"/>
</dbReference>
<feature type="signal peptide" evidence="10">
    <location>
        <begin position="1"/>
        <end position="18"/>
    </location>
</feature>
<keyword evidence="3" id="KW-0479">Metal-binding</keyword>
<sequence length="425" mass="47902">MKKILFAIFLSIPSLLIAQDRCGVAIADKKLQEKYSNWQQRKANFETQVQKIQEQNKNQARITDKVYQIPVVVHVLHNNANNAIGGTNISDEQILSQIRVLNEDYRKKEGTNGYNTNAVGADMEIEFVLATTDPDGNTSTGITRTYITQNGFSFVDDKNTIAKIIQWDSERYLNIWVLKGLNGVIGYASFPYDSKLDGLGGTSQDIAEMELFDGVLIDYRNFGTCCGTLSSTYNLGRTTTHEIGHWLGLLHPNGDEECGTDYCNDTPQIEKLNLTTSCDKMTSSCVVRVTNMIENYMDYSPDRCMNIFTNDQKSRSRAALSLSIKRQALLNNIEPLGETDKLSINIEPNPVSTGKSIRLRTTFKGEQNLLIRLFDFQGRLLQEESLQKQKSNFINLKNESLREGQYIINVSTESESVSQKILIQP</sequence>
<comment type="similarity">
    <text evidence="1">Belongs to the peptidase M43B family.</text>
</comment>
<evidence type="ECO:0000256" key="3">
    <source>
        <dbReference type="ARBA" id="ARBA00022723"/>
    </source>
</evidence>
<comment type="caution">
    <text evidence="13">The sequence shown here is derived from an EMBL/GenBank/DDBJ whole genome shotgun (WGS) entry which is preliminary data.</text>
</comment>
<reference evidence="13 14" key="1">
    <citation type="submission" date="2023-12" db="EMBL/GenBank/DDBJ databases">
        <title>Novel species of the genus Arcicella isolated from rivers.</title>
        <authorList>
            <person name="Lu H."/>
        </authorList>
    </citation>
    <scope>NUCLEOTIDE SEQUENCE [LARGE SCALE GENOMIC DNA]</scope>
    <source>
        <strain evidence="13 14">KCTC 23307</strain>
    </source>
</reference>
<feature type="domain" description="Peptidase M43 pregnancy-associated plasma-A" evidence="11">
    <location>
        <begin position="165"/>
        <end position="320"/>
    </location>
</feature>
<evidence type="ECO:0000256" key="9">
    <source>
        <dbReference type="SAM" id="Coils"/>
    </source>
</evidence>
<dbReference type="InterPro" id="IPR026444">
    <property type="entry name" value="Secre_tail"/>
</dbReference>
<evidence type="ECO:0000259" key="11">
    <source>
        <dbReference type="Pfam" id="PF05572"/>
    </source>
</evidence>
<evidence type="ECO:0000256" key="4">
    <source>
        <dbReference type="ARBA" id="ARBA00022729"/>
    </source>
</evidence>
<feature type="chain" id="PRO_5046551546" evidence="10">
    <location>
        <begin position="19"/>
        <end position="425"/>
    </location>
</feature>
<evidence type="ECO:0000313" key="14">
    <source>
        <dbReference type="Proteomes" id="UP001302949"/>
    </source>
</evidence>
<organism evidence="13 14">
    <name type="scientific">Arcicella rigui</name>
    <dbReference type="NCBI Taxonomy" id="797020"/>
    <lineage>
        <taxon>Bacteria</taxon>
        <taxon>Pseudomonadati</taxon>
        <taxon>Bacteroidota</taxon>
        <taxon>Cytophagia</taxon>
        <taxon>Cytophagales</taxon>
        <taxon>Flectobacillaceae</taxon>
        <taxon>Arcicella</taxon>
    </lineage>
</organism>
<evidence type="ECO:0000256" key="7">
    <source>
        <dbReference type="ARBA" id="ARBA00023049"/>
    </source>
</evidence>
<feature type="domain" description="Secretion system C-terminal sorting" evidence="12">
    <location>
        <begin position="348"/>
        <end position="423"/>
    </location>
</feature>
<evidence type="ECO:0000256" key="6">
    <source>
        <dbReference type="ARBA" id="ARBA00022833"/>
    </source>
</evidence>
<dbReference type="Gene3D" id="3.40.390.10">
    <property type="entry name" value="Collagenase (Catalytic Domain)"/>
    <property type="match status" value="1"/>
</dbReference>
<dbReference type="NCBIfam" id="TIGR04183">
    <property type="entry name" value="Por_Secre_tail"/>
    <property type="match status" value="1"/>
</dbReference>
<evidence type="ECO:0000256" key="8">
    <source>
        <dbReference type="ARBA" id="ARBA00023157"/>
    </source>
</evidence>
<evidence type="ECO:0000313" key="13">
    <source>
        <dbReference type="EMBL" id="MEA5138108.1"/>
    </source>
</evidence>
<dbReference type="InterPro" id="IPR024079">
    <property type="entry name" value="MetalloPept_cat_dom_sf"/>
</dbReference>
<dbReference type="Pfam" id="PF18962">
    <property type="entry name" value="Por_Secre_tail"/>
    <property type="match status" value="1"/>
</dbReference>
<protein>
    <submittedName>
        <fullName evidence="13">M43 family zinc metalloprotease</fullName>
    </submittedName>
</protein>
<dbReference type="Proteomes" id="UP001302949">
    <property type="component" value="Unassembled WGS sequence"/>
</dbReference>
<evidence type="ECO:0000256" key="5">
    <source>
        <dbReference type="ARBA" id="ARBA00022801"/>
    </source>
</evidence>
<evidence type="ECO:0000256" key="2">
    <source>
        <dbReference type="ARBA" id="ARBA00022670"/>
    </source>
</evidence>
<keyword evidence="4 10" id="KW-0732">Signal</keyword>
<dbReference type="InterPro" id="IPR008754">
    <property type="entry name" value="Peptidase_M43"/>
</dbReference>
<proteinExistence type="inferred from homology"/>
<evidence type="ECO:0000256" key="1">
    <source>
        <dbReference type="ARBA" id="ARBA00008721"/>
    </source>
</evidence>
<feature type="coiled-coil region" evidence="9">
    <location>
        <begin position="28"/>
        <end position="55"/>
    </location>
</feature>
<evidence type="ECO:0000259" key="12">
    <source>
        <dbReference type="Pfam" id="PF18962"/>
    </source>
</evidence>
<gene>
    <name evidence="13" type="ORF">VB248_03145</name>
</gene>
<keyword evidence="2" id="KW-0645">Protease</keyword>
<accession>A0ABU5Q5J1</accession>
<keyword evidence="6" id="KW-0862">Zinc</keyword>
<keyword evidence="9" id="KW-0175">Coiled coil</keyword>
<evidence type="ECO:0000256" key="10">
    <source>
        <dbReference type="SAM" id="SignalP"/>
    </source>
</evidence>
<dbReference type="GO" id="GO:0008237">
    <property type="term" value="F:metallopeptidase activity"/>
    <property type="evidence" value="ECO:0007669"/>
    <property type="project" value="UniProtKB-KW"/>
</dbReference>
<dbReference type="PANTHER" id="PTHR47466">
    <property type="match status" value="1"/>
</dbReference>
<dbReference type="SUPFAM" id="SSF55486">
    <property type="entry name" value="Metalloproteases ('zincins'), catalytic domain"/>
    <property type="match status" value="1"/>
</dbReference>
<dbReference type="CDD" id="cd04275">
    <property type="entry name" value="ZnMc_pappalysin_like"/>
    <property type="match status" value="1"/>
</dbReference>
<dbReference type="RefSeq" id="WP_323295277.1">
    <property type="nucleotide sequence ID" value="NZ_JAYFUM010000004.1"/>
</dbReference>
<dbReference type="PANTHER" id="PTHR47466:SF1">
    <property type="entry name" value="METALLOPROTEASE MEP1 (AFU_ORTHOLOGUE AFUA_1G07730)-RELATED"/>
    <property type="match status" value="1"/>
</dbReference>
<keyword evidence="8" id="KW-1015">Disulfide bond</keyword>
<dbReference type="EMBL" id="JAYFUM010000004">
    <property type="protein sequence ID" value="MEA5138108.1"/>
    <property type="molecule type" value="Genomic_DNA"/>
</dbReference>